<accession>A0A2K3KTR9</accession>
<evidence type="ECO:0000313" key="2">
    <source>
        <dbReference type="Proteomes" id="UP000236291"/>
    </source>
</evidence>
<reference evidence="1 2" key="1">
    <citation type="journal article" date="2014" name="Am. J. Bot.">
        <title>Genome assembly and annotation for red clover (Trifolium pratense; Fabaceae).</title>
        <authorList>
            <person name="Istvanek J."/>
            <person name="Jaros M."/>
            <person name="Krenek A."/>
            <person name="Repkova J."/>
        </authorList>
    </citation>
    <scope>NUCLEOTIDE SEQUENCE [LARGE SCALE GENOMIC DNA]</scope>
    <source>
        <strain evidence="2">cv. Tatra</strain>
        <tissue evidence="1">Young leaves</tissue>
    </source>
</reference>
<dbReference type="Proteomes" id="UP000236291">
    <property type="component" value="Unassembled WGS sequence"/>
</dbReference>
<dbReference type="EMBL" id="ASHM01255097">
    <property type="protein sequence ID" value="PNX69680.1"/>
    <property type="molecule type" value="Genomic_DNA"/>
</dbReference>
<reference evidence="1 2" key="2">
    <citation type="journal article" date="2017" name="Front. Plant Sci.">
        <title>Gene Classification and Mining of Molecular Markers Useful in Red Clover (Trifolium pratense) Breeding.</title>
        <authorList>
            <person name="Istvanek J."/>
            <person name="Dluhosova J."/>
            <person name="Dluhos P."/>
            <person name="Patkova L."/>
            <person name="Nedelnik J."/>
            <person name="Repkova J."/>
        </authorList>
    </citation>
    <scope>NUCLEOTIDE SEQUENCE [LARGE SCALE GENOMIC DNA]</scope>
    <source>
        <strain evidence="2">cv. Tatra</strain>
        <tissue evidence="1">Young leaves</tissue>
    </source>
</reference>
<comment type="caution">
    <text evidence="1">The sequence shown here is derived from an EMBL/GenBank/DDBJ whole genome shotgun (WGS) entry which is preliminary data.</text>
</comment>
<organism evidence="1 2">
    <name type="scientific">Trifolium pratense</name>
    <name type="common">Red clover</name>
    <dbReference type="NCBI Taxonomy" id="57577"/>
    <lineage>
        <taxon>Eukaryota</taxon>
        <taxon>Viridiplantae</taxon>
        <taxon>Streptophyta</taxon>
        <taxon>Embryophyta</taxon>
        <taxon>Tracheophyta</taxon>
        <taxon>Spermatophyta</taxon>
        <taxon>Magnoliopsida</taxon>
        <taxon>eudicotyledons</taxon>
        <taxon>Gunneridae</taxon>
        <taxon>Pentapetalae</taxon>
        <taxon>rosids</taxon>
        <taxon>fabids</taxon>
        <taxon>Fabales</taxon>
        <taxon>Fabaceae</taxon>
        <taxon>Papilionoideae</taxon>
        <taxon>50 kb inversion clade</taxon>
        <taxon>NPAAA clade</taxon>
        <taxon>Hologalegina</taxon>
        <taxon>IRL clade</taxon>
        <taxon>Trifolieae</taxon>
        <taxon>Trifolium</taxon>
    </lineage>
</organism>
<evidence type="ECO:0000313" key="1">
    <source>
        <dbReference type="EMBL" id="PNX69680.1"/>
    </source>
</evidence>
<gene>
    <name evidence="1" type="ORF">L195_g064542</name>
</gene>
<dbReference type="AlphaFoldDB" id="A0A2K3KTR9"/>
<sequence>SPTSPIYPAEDLSQVYPNEELLALFLDEVLVVLTHQPSMKEDQVVLVVVVQQIPSLEEGICL</sequence>
<name>A0A2K3KTR9_TRIPR</name>
<proteinExistence type="predicted"/>
<protein>
    <submittedName>
        <fullName evidence="1">Uncharacterized protein</fullName>
    </submittedName>
</protein>
<feature type="non-terminal residue" evidence="1">
    <location>
        <position position="1"/>
    </location>
</feature>